<keyword evidence="1" id="KW-0812">Transmembrane</keyword>
<dbReference type="AlphaFoldDB" id="A0A916T788"/>
<organism evidence="2 3">
    <name type="scientific">Roseibium aquae</name>
    <dbReference type="NCBI Taxonomy" id="1323746"/>
    <lineage>
        <taxon>Bacteria</taxon>
        <taxon>Pseudomonadati</taxon>
        <taxon>Pseudomonadota</taxon>
        <taxon>Alphaproteobacteria</taxon>
        <taxon>Hyphomicrobiales</taxon>
        <taxon>Stappiaceae</taxon>
        <taxon>Roseibium</taxon>
    </lineage>
</organism>
<keyword evidence="1" id="KW-1133">Transmembrane helix</keyword>
<accession>A0A916T788</accession>
<reference evidence="2" key="1">
    <citation type="journal article" date="2014" name="Int. J. Syst. Evol. Microbiol.">
        <title>Complete genome sequence of Corynebacterium casei LMG S-19264T (=DSM 44701T), isolated from a smear-ripened cheese.</title>
        <authorList>
            <consortium name="US DOE Joint Genome Institute (JGI-PGF)"/>
            <person name="Walter F."/>
            <person name="Albersmeier A."/>
            <person name="Kalinowski J."/>
            <person name="Ruckert C."/>
        </authorList>
    </citation>
    <scope>NUCLEOTIDE SEQUENCE</scope>
    <source>
        <strain evidence="2">CGMCC 1.12426</strain>
    </source>
</reference>
<dbReference type="Proteomes" id="UP000605148">
    <property type="component" value="Unassembled WGS sequence"/>
</dbReference>
<feature type="transmembrane region" description="Helical" evidence="1">
    <location>
        <begin position="33"/>
        <end position="55"/>
    </location>
</feature>
<name>A0A916T788_9HYPH</name>
<dbReference type="OrthoDB" id="8601734at2"/>
<evidence type="ECO:0000313" key="2">
    <source>
        <dbReference type="EMBL" id="GGB34282.1"/>
    </source>
</evidence>
<sequence>MFVELIATLIAGLAGAGLVMLANLMIGRRLPRWFAPVGAGAAMLATTISSEYGWYARTTETLPEGLIVAETVENRALYRPWTYVKPFVERFVAVDTVTLRNHPDQPGLKLADVYFFGRWAPVHKLPVLADCPGSRRAALADGISFGTSGQIEGADWIQVPPADPVVRTICGAG</sequence>
<evidence type="ECO:0000256" key="1">
    <source>
        <dbReference type="SAM" id="Phobius"/>
    </source>
</evidence>
<dbReference type="RefSeq" id="WP_150493724.1">
    <property type="nucleotide sequence ID" value="NZ_BMFA01000001.1"/>
</dbReference>
<keyword evidence="3" id="KW-1185">Reference proteome</keyword>
<dbReference type="EMBL" id="BMFA01000001">
    <property type="protein sequence ID" value="GGB34282.1"/>
    <property type="molecule type" value="Genomic_DNA"/>
</dbReference>
<comment type="caution">
    <text evidence="2">The sequence shown here is derived from an EMBL/GenBank/DDBJ whole genome shotgun (WGS) entry which is preliminary data.</text>
</comment>
<keyword evidence="1" id="KW-0472">Membrane</keyword>
<evidence type="ECO:0000313" key="3">
    <source>
        <dbReference type="Proteomes" id="UP000605148"/>
    </source>
</evidence>
<gene>
    <name evidence="2" type="ORF">GCM10011316_02970</name>
</gene>
<reference evidence="2" key="2">
    <citation type="submission" date="2020-09" db="EMBL/GenBank/DDBJ databases">
        <authorList>
            <person name="Sun Q."/>
            <person name="Zhou Y."/>
        </authorList>
    </citation>
    <scope>NUCLEOTIDE SEQUENCE</scope>
    <source>
        <strain evidence="2">CGMCC 1.12426</strain>
    </source>
</reference>
<proteinExistence type="predicted"/>
<feature type="transmembrane region" description="Helical" evidence="1">
    <location>
        <begin position="6"/>
        <end position="26"/>
    </location>
</feature>
<protein>
    <submittedName>
        <fullName evidence="2">Uncharacterized protein</fullName>
    </submittedName>
</protein>